<keyword evidence="3" id="KW-1185">Reference proteome</keyword>
<accession>A0ABS8V1Y3</accession>
<feature type="compositionally biased region" description="Basic and acidic residues" evidence="1">
    <location>
        <begin position="1"/>
        <end position="10"/>
    </location>
</feature>
<dbReference type="EMBL" id="JACEIK010003109">
    <property type="protein sequence ID" value="MCD9640377.1"/>
    <property type="molecule type" value="Genomic_DNA"/>
</dbReference>
<feature type="compositionally biased region" description="Basic residues" evidence="1">
    <location>
        <begin position="16"/>
        <end position="31"/>
    </location>
</feature>
<gene>
    <name evidence="2" type="ORF">HAX54_025653</name>
</gene>
<organism evidence="2 3">
    <name type="scientific">Datura stramonium</name>
    <name type="common">Jimsonweed</name>
    <name type="synonym">Common thornapple</name>
    <dbReference type="NCBI Taxonomy" id="4076"/>
    <lineage>
        <taxon>Eukaryota</taxon>
        <taxon>Viridiplantae</taxon>
        <taxon>Streptophyta</taxon>
        <taxon>Embryophyta</taxon>
        <taxon>Tracheophyta</taxon>
        <taxon>Spermatophyta</taxon>
        <taxon>Magnoliopsida</taxon>
        <taxon>eudicotyledons</taxon>
        <taxon>Gunneridae</taxon>
        <taxon>Pentapetalae</taxon>
        <taxon>asterids</taxon>
        <taxon>lamiids</taxon>
        <taxon>Solanales</taxon>
        <taxon>Solanaceae</taxon>
        <taxon>Solanoideae</taxon>
        <taxon>Datureae</taxon>
        <taxon>Datura</taxon>
    </lineage>
</organism>
<feature type="compositionally biased region" description="Basic and acidic residues" evidence="1">
    <location>
        <begin position="40"/>
        <end position="54"/>
    </location>
</feature>
<evidence type="ECO:0000256" key="1">
    <source>
        <dbReference type="SAM" id="MobiDB-lite"/>
    </source>
</evidence>
<reference evidence="2 3" key="1">
    <citation type="journal article" date="2021" name="BMC Genomics">
        <title>Datura genome reveals duplications of psychoactive alkaloid biosynthetic genes and high mutation rate following tissue culture.</title>
        <authorList>
            <person name="Rajewski A."/>
            <person name="Carter-House D."/>
            <person name="Stajich J."/>
            <person name="Litt A."/>
        </authorList>
    </citation>
    <scope>NUCLEOTIDE SEQUENCE [LARGE SCALE GENOMIC DNA]</scope>
    <source>
        <strain evidence="2">AR-01</strain>
    </source>
</reference>
<feature type="region of interest" description="Disordered" evidence="1">
    <location>
        <begin position="1"/>
        <end position="65"/>
    </location>
</feature>
<name>A0ABS8V1Y3_DATST</name>
<protein>
    <submittedName>
        <fullName evidence="2">Uncharacterized protein</fullName>
    </submittedName>
</protein>
<dbReference type="Proteomes" id="UP000823775">
    <property type="component" value="Unassembled WGS sequence"/>
</dbReference>
<sequence length="95" mass="10110">MEGRGKREEAGCGGGFRKRGRKAAGRGRRCLHVVGENGENGERKRIRREGERGEGSGGASPVSLPLAKRGSVLLLAVVCRRKRWGEGREGGPAAT</sequence>
<evidence type="ECO:0000313" key="3">
    <source>
        <dbReference type="Proteomes" id="UP000823775"/>
    </source>
</evidence>
<evidence type="ECO:0000313" key="2">
    <source>
        <dbReference type="EMBL" id="MCD9640377.1"/>
    </source>
</evidence>
<proteinExistence type="predicted"/>
<comment type="caution">
    <text evidence="2">The sequence shown here is derived from an EMBL/GenBank/DDBJ whole genome shotgun (WGS) entry which is preliminary data.</text>
</comment>